<evidence type="ECO:0000313" key="2">
    <source>
        <dbReference type="Proteomes" id="UP001165366"/>
    </source>
</evidence>
<reference evidence="1" key="2">
    <citation type="submission" date="2024-05" db="EMBL/GenBank/DDBJ databases">
        <title>Rhodohalobacter halophilus gen. nov., sp. nov., a moderately halophilic member of the family Balneolaceae.</title>
        <authorList>
            <person name="Xia J."/>
        </authorList>
    </citation>
    <scope>NUCLEOTIDE SEQUENCE</scope>
    <source>
        <strain evidence="1">WB101</strain>
    </source>
</reference>
<sequence>MRLKTFLKKSYGWLKRVPLKKFKEVRYKVWLNSKQISFKDRDEKLRLVEEILEENPNIYFTSGLVKTGFTDQLMGFDFIYKMGKGVGLKYFHTPLSAHRSSDPFLFDPITQKQKIELKKNSTQYDDIFDFLGINEYLSKESAAAAIPDIQIPLNLNLTLYGREGIDSYESLIEEMKVILYSFLKKNKSILLIFQTEPKTYFHYYRYTVDQKTVEIDYNSCYKNFGGADDLKSEFTSGSTNILVHIRQGDTGTVETPWKTFIPVWHETEGKFKQFQNDLDIPGHKRIYPEEFYQFVKELQGELVAKKLQTVVFSDGYKKTFRWIYKYFRESDISLEEIEKLKELETGYDELQFGKFKDLENTKTVIGEEIDKLYRLVHSFFDADVLVTGTQATMIPKLTATYGKKDRMPFLILLYHTQKPSLEYVGFKDSSPFLMFVNIEDYDISEVSNRVTAYLETRGVN</sequence>
<reference evidence="1" key="1">
    <citation type="submission" date="2022-01" db="EMBL/GenBank/DDBJ databases">
        <authorList>
            <person name="Wang Y."/>
        </authorList>
    </citation>
    <scope>NUCLEOTIDE SEQUENCE</scope>
    <source>
        <strain evidence="1">WB101</strain>
    </source>
</reference>
<keyword evidence="2" id="KW-1185">Reference proteome</keyword>
<organism evidence="1 2">
    <name type="scientific">Rhodohalobacter sulfatireducens</name>
    <dbReference type="NCBI Taxonomy" id="2911366"/>
    <lineage>
        <taxon>Bacteria</taxon>
        <taxon>Pseudomonadati</taxon>
        <taxon>Balneolota</taxon>
        <taxon>Balneolia</taxon>
        <taxon>Balneolales</taxon>
        <taxon>Balneolaceae</taxon>
        <taxon>Rhodohalobacter</taxon>
    </lineage>
</organism>
<evidence type="ECO:0008006" key="3">
    <source>
        <dbReference type="Google" id="ProtNLM"/>
    </source>
</evidence>
<dbReference type="RefSeq" id="WP_237852558.1">
    <property type="nucleotide sequence ID" value="NZ_JAKLWS010000003.1"/>
</dbReference>
<name>A0ABS9KA31_9BACT</name>
<gene>
    <name evidence="1" type="ORF">L6773_04000</name>
</gene>
<dbReference type="EMBL" id="JAKLWS010000003">
    <property type="protein sequence ID" value="MCG2587715.1"/>
    <property type="molecule type" value="Genomic_DNA"/>
</dbReference>
<accession>A0ABS9KA31</accession>
<dbReference type="Proteomes" id="UP001165366">
    <property type="component" value="Unassembled WGS sequence"/>
</dbReference>
<evidence type="ECO:0000313" key="1">
    <source>
        <dbReference type="EMBL" id="MCG2587715.1"/>
    </source>
</evidence>
<protein>
    <recommendedName>
        <fullName evidence="3">SMODS-associated and fused to various effectors domain-containing protein</fullName>
    </recommendedName>
</protein>
<comment type="caution">
    <text evidence="1">The sequence shown here is derived from an EMBL/GenBank/DDBJ whole genome shotgun (WGS) entry which is preliminary data.</text>
</comment>
<proteinExistence type="predicted"/>